<protein>
    <submittedName>
        <fullName evidence="2">Uncharacterized protein</fullName>
    </submittedName>
</protein>
<dbReference type="RefSeq" id="WP_054963333.1">
    <property type="nucleotide sequence ID" value="NZ_LLEI02000025.1"/>
</dbReference>
<feature type="coiled-coil region" evidence="1">
    <location>
        <begin position="89"/>
        <end position="116"/>
    </location>
</feature>
<dbReference type="AlphaFoldDB" id="A0A177Y1H6"/>
<organism evidence="2 3">
    <name type="scientific">Vibrio bivalvicida</name>
    <dbReference type="NCBI Taxonomy" id="1276888"/>
    <lineage>
        <taxon>Bacteria</taxon>
        <taxon>Pseudomonadati</taxon>
        <taxon>Pseudomonadota</taxon>
        <taxon>Gammaproteobacteria</taxon>
        <taxon>Vibrionales</taxon>
        <taxon>Vibrionaceae</taxon>
        <taxon>Vibrio</taxon>
        <taxon>Vibrio oreintalis group</taxon>
    </lineage>
</organism>
<keyword evidence="1" id="KW-0175">Coiled coil</keyword>
<reference evidence="2 3" key="1">
    <citation type="journal article" date="2016" name="Syst. Appl. Microbiol.">
        <title>Vibrio bivalvicida sp. nov., a novel larval pathogen for bivalve molluscs reared in a hatchery.</title>
        <authorList>
            <person name="Dubert J."/>
            <person name="Romalde J.L."/>
            <person name="Prado S."/>
            <person name="Barja J.L."/>
        </authorList>
    </citation>
    <scope>NUCLEOTIDE SEQUENCE [LARGE SCALE GENOMIC DNA]</scope>
    <source>
        <strain evidence="2 3">605</strain>
    </source>
</reference>
<evidence type="ECO:0000313" key="2">
    <source>
        <dbReference type="EMBL" id="OAJ94456.1"/>
    </source>
</evidence>
<gene>
    <name evidence="2" type="ORF">APB76_09760</name>
</gene>
<dbReference type="Proteomes" id="UP000078406">
    <property type="component" value="Unassembled WGS sequence"/>
</dbReference>
<dbReference type="EMBL" id="LLEI02000025">
    <property type="protein sequence ID" value="OAJ94456.1"/>
    <property type="molecule type" value="Genomic_DNA"/>
</dbReference>
<comment type="caution">
    <text evidence="2">The sequence shown here is derived from an EMBL/GenBank/DDBJ whole genome shotgun (WGS) entry which is preliminary data.</text>
</comment>
<sequence>MPNIKLRGRQLDEAIQLEVELIRAEGTVNEITAVLIHRRLKSKGIIDGQVSTLSTKRRKDIIAQANAEYLRGLGMSNSEEKIFLSRNSKAAYLARIKRQNKEIQRLKDQLSTNTHTLISIIRMLKVTTPIPIESILSDFLIAELRKAEDNPD</sequence>
<name>A0A177Y1H6_9VIBR</name>
<evidence type="ECO:0000256" key="1">
    <source>
        <dbReference type="SAM" id="Coils"/>
    </source>
</evidence>
<accession>A0A177Y1H6</accession>
<proteinExistence type="predicted"/>
<evidence type="ECO:0000313" key="3">
    <source>
        <dbReference type="Proteomes" id="UP000078406"/>
    </source>
</evidence>